<evidence type="ECO:0000313" key="2">
    <source>
        <dbReference type="Proteomes" id="UP001281447"/>
    </source>
</evidence>
<reference evidence="1 2" key="1">
    <citation type="submission" date="2023-10" db="EMBL/GenBank/DDBJ databases">
        <title>Virgibacillus halophilus 5B73C genome.</title>
        <authorList>
            <person name="Miliotis G."/>
            <person name="Sengupta P."/>
            <person name="Hameed A."/>
            <person name="Chuvochina M."/>
            <person name="Mcdonagh F."/>
            <person name="Simpson A.C."/>
            <person name="Singh N.K."/>
            <person name="Rekha P.D."/>
            <person name="Raman K."/>
            <person name="Hugenholtz P."/>
            <person name="Venkateswaran K."/>
        </authorList>
    </citation>
    <scope>NUCLEOTIDE SEQUENCE [LARGE SCALE GENOMIC DNA]</scope>
    <source>
        <strain evidence="1 2">5B73C</strain>
    </source>
</reference>
<name>A0ABU5C475_9BACI</name>
<dbReference type="Pfam" id="PF04464">
    <property type="entry name" value="Glyphos_transf"/>
    <property type="match status" value="1"/>
</dbReference>
<dbReference type="EMBL" id="JAWDIP010000003">
    <property type="protein sequence ID" value="MDY0394131.1"/>
    <property type="molecule type" value="Genomic_DNA"/>
</dbReference>
<dbReference type="Gene3D" id="3.40.50.12580">
    <property type="match status" value="1"/>
</dbReference>
<dbReference type="InterPro" id="IPR051612">
    <property type="entry name" value="Teichoic_Acid_Biosynth"/>
</dbReference>
<proteinExistence type="predicted"/>
<dbReference type="PANTHER" id="PTHR37316">
    <property type="entry name" value="TEICHOIC ACID GLYCEROL-PHOSPHATE PRIMASE"/>
    <property type="match status" value="1"/>
</dbReference>
<dbReference type="InterPro" id="IPR043148">
    <property type="entry name" value="TagF_C"/>
</dbReference>
<accession>A0ABU5C475</accession>
<organism evidence="1 2">
    <name type="scientific">Tigheibacillus halophilus</name>
    <dbReference type="NCBI Taxonomy" id="361280"/>
    <lineage>
        <taxon>Bacteria</taxon>
        <taxon>Bacillati</taxon>
        <taxon>Bacillota</taxon>
        <taxon>Bacilli</taxon>
        <taxon>Bacillales</taxon>
        <taxon>Bacillaceae</taxon>
        <taxon>Tigheibacillus</taxon>
    </lineage>
</organism>
<keyword evidence="2" id="KW-1185">Reference proteome</keyword>
<comment type="caution">
    <text evidence="1">The sequence shown here is derived from an EMBL/GenBank/DDBJ whole genome shotgun (WGS) entry which is preliminary data.</text>
</comment>
<dbReference type="Proteomes" id="UP001281447">
    <property type="component" value="Unassembled WGS sequence"/>
</dbReference>
<dbReference type="PANTHER" id="PTHR37316:SF3">
    <property type="entry name" value="TEICHOIC ACID GLYCEROL-PHOSPHATE TRANSFERASE"/>
    <property type="match status" value="1"/>
</dbReference>
<dbReference type="InterPro" id="IPR007554">
    <property type="entry name" value="Glycerophosphate_synth"/>
</dbReference>
<evidence type="ECO:0000313" key="1">
    <source>
        <dbReference type="EMBL" id="MDY0394131.1"/>
    </source>
</evidence>
<protein>
    <submittedName>
        <fullName evidence="1">CDP-glycerol glycerophosphotransferase family protein</fullName>
    </submittedName>
</protein>
<sequence length="78" mass="9398">MYDLEKYRDTLRGFYIDVENEVPGPILRSTDEIVRSIKDIDGVQMSYRDKYRIFYERFCKWDDGDASKKTVEVVFENE</sequence>
<gene>
    <name evidence="1" type="ORF">RWE15_06100</name>
</gene>